<proteinExistence type="predicted"/>
<comment type="caution">
    <text evidence="1">The sequence shown here is derived from an EMBL/GenBank/DDBJ whole genome shotgun (WGS) entry which is preliminary data.</text>
</comment>
<keyword evidence="2" id="KW-1185">Reference proteome</keyword>
<protein>
    <submittedName>
        <fullName evidence="1">Uncharacterized protein</fullName>
    </submittedName>
</protein>
<accession>A0A822ZRI2</accession>
<evidence type="ECO:0000313" key="1">
    <source>
        <dbReference type="EMBL" id="DAD47100.1"/>
    </source>
</evidence>
<reference evidence="1 2" key="1">
    <citation type="journal article" date="2020" name="Mol. Biol. Evol.">
        <title>Distinct Expression and Methylation Patterns for Genes with Different Fates following a Single Whole-Genome Duplication in Flowering Plants.</title>
        <authorList>
            <person name="Shi T."/>
            <person name="Rahmani R.S."/>
            <person name="Gugger P.F."/>
            <person name="Wang M."/>
            <person name="Li H."/>
            <person name="Zhang Y."/>
            <person name="Li Z."/>
            <person name="Wang Q."/>
            <person name="Van de Peer Y."/>
            <person name="Marchal K."/>
            <person name="Chen J."/>
        </authorList>
    </citation>
    <scope>NUCLEOTIDE SEQUENCE [LARGE SCALE GENOMIC DNA]</scope>
    <source>
        <tissue evidence="1">Leaf</tissue>
    </source>
</reference>
<sequence length="64" mass="7575">MCRVVSSLEMERFAFRCIKDNPTQAPLWKSFSNEVPFPCFQMCRVVSSLEMERLAFRRIKDNPT</sequence>
<dbReference type="Proteomes" id="UP000607653">
    <property type="component" value="Unassembled WGS sequence"/>
</dbReference>
<dbReference type="AlphaFoldDB" id="A0A822ZRI2"/>
<name>A0A822ZRI2_NELNU</name>
<organism evidence="1 2">
    <name type="scientific">Nelumbo nucifera</name>
    <name type="common">Sacred lotus</name>
    <dbReference type="NCBI Taxonomy" id="4432"/>
    <lineage>
        <taxon>Eukaryota</taxon>
        <taxon>Viridiplantae</taxon>
        <taxon>Streptophyta</taxon>
        <taxon>Embryophyta</taxon>
        <taxon>Tracheophyta</taxon>
        <taxon>Spermatophyta</taxon>
        <taxon>Magnoliopsida</taxon>
        <taxon>Proteales</taxon>
        <taxon>Nelumbonaceae</taxon>
        <taxon>Nelumbo</taxon>
    </lineage>
</organism>
<gene>
    <name evidence="1" type="ORF">HUJ06_017037</name>
</gene>
<dbReference type="EMBL" id="DUZY01000008">
    <property type="protein sequence ID" value="DAD47100.1"/>
    <property type="molecule type" value="Genomic_DNA"/>
</dbReference>
<evidence type="ECO:0000313" key="2">
    <source>
        <dbReference type="Proteomes" id="UP000607653"/>
    </source>
</evidence>